<dbReference type="GO" id="GO:0005737">
    <property type="term" value="C:cytoplasm"/>
    <property type="evidence" value="ECO:0007669"/>
    <property type="project" value="TreeGrafter"/>
</dbReference>
<evidence type="ECO:0000256" key="8">
    <source>
        <dbReference type="SAM" id="MobiDB-lite"/>
    </source>
</evidence>
<dbReference type="PANTHER" id="PTHR14738:SF29">
    <property type="entry name" value="ZINC FINGER CCCH DOMAIN-CONTAINING PROTEIN 14"/>
    <property type="match status" value="1"/>
</dbReference>
<evidence type="ECO:0000256" key="6">
    <source>
        <dbReference type="ARBA" id="ARBA00022833"/>
    </source>
</evidence>
<dbReference type="InterPro" id="IPR040366">
    <property type="entry name" value="Nab2/ZC3H14"/>
</dbReference>
<keyword evidence="7" id="KW-0539">Nucleus</keyword>
<gene>
    <name evidence="9" type="primary">NAB2</name>
    <name evidence="9" type="ORF">OC846_000010</name>
</gene>
<dbReference type="AlphaFoldDB" id="A0AAN6JXB3"/>
<comment type="similarity">
    <text evidence="2">Belongs to the ZC3H14 family.</text>
</comment>
<reference evidence="9" key="1">
    <citation type="journal article" date="2023" name="PhytoFront">
        <title>Draft Genome Resources of Seven Strains of Tilletia horrida, Causal Agent of Kernel Smut of Rice.</title>
        <authorList>
            <person name="Khanal S."/>
            <person name="Antony Babu S."/>
            <person name="Zhou X.G."/>
        </authorList>
    </citation>
    <scope>NUCLEOTIDE SEQUENCE</scope>
    <source>
        <strain evidence="9">TX6</strain>
    </source>
</reference>
<name>A0AAN6JXB3_9BASI</name>
<evidence type="ECO:0000256" key="5">
    <source>
        <dbReference type="ARBA" id="ARBA00022771"/>
    </source>
</evidence>
<feature type="compositionally biased region" description="Low complexity" evidence="8">
    <location>
        <begin position="539"/>
        <end position="553"/>
    </location>
</feature>
<evidence type="ECO:0000313" key="9">
    <source>
        <dbReference type="EMBL" id="KAK0558018.1"/>
    </source>
</evidence>
<keyword evidence="3" id="KW-0479">Metal-binding</keyword>
<organism evidence="9 10">
    <name type="scientific">Tilletia horrida</name>
    <dbReference type="NCBI Taxonomy" id="155126"/>
    <lineage>
        <taxon>Eukaryota</taxon>
        <taxon>Fungi</taxon>
        <taxon>Dikarya</taxon>
        <taxon>Basidiomycota</taxon>
        <taxon>Ustilaginomycotina</taxon>
        <taxon>Exobasidiomycetes</taxon>
        <taxon>Tilletiales</taxon>
        <taxon>Tilletiaceae</taxon>
        <taxon>Tilletia</taxon>
    </lineage>
</organism>
<evidence type="ECO:0000256" key="3">
    <source>
        <dbReference type="ARBA" id="ARBA00022723"/>
    </source>
</evidence>
<feature type="compositionally biased region" description="Low complexity" evidence="8">
    <location>
        <begin position="134"/>
        <end position="148"/>
    </location>
</feature>
<evidence type="ECO:0000256" key="7">
    <source>
        <dbReference type="ARBA" id="ARBA00023242"/>
    </source>
</evidence>
<feature type="region of interest" description="Disordered" evidence="8">
    <location>
        <begin position="75"/>
        <end position="225"/>
    </location>
</feature>
<evidence type="ECO:0000256" key="4">
    <source>
        <dbReference type="ARBA" id="ARBA00022737"/>
    </source>
</evidence>
<accession>A0AAN6JXB3</accession>
<proteinExistence type="inferred from homology"/>
<keyword evidence="10" id="KW-1185">Reference proteome</keyword>
<dbReference type="PANTHER" id="PTHR14738">
    <property type="entry name" value="ZINC FINGER CCCH DOMAIN-CONTAINING PROTEIN 14"/>
    <property type="match status" value="1"/>
</dbReference>
<evidence type="ECO:0000256" key="2">
    <source>
        <dbReference type="ARBA" id="ARBA00008423"/>
    </source>
</evidence>
<dbReference type="EMBL" id="JAPDMZ010000001">
    <property type="protein sequence ID" value="KAK0558018.1"/>
    <property type="molecule type" value="Genomic_DNA"/>
</dbReference>
<dbReference type="GO" id="GO:0008143">
    <property type="term" value="F:poly(A) binding"/>
    <property type="evidence" value="ECO:0007669"/>
    <property type="project" value="InterPro"/>
</dbReference>
<dbReference type="Gene3D" id="4.10.1000.30">
    <property type="match status" value="1"/>
</dbReference>
<keyword evidence="5" id="KW-0863">Zinc-finger</keyword>
<feature type="compositionally biased region" description="Basic and acidic residues" evidence="8">
    <location>
        <begin position="202"/>
        <end position="215"/>
    </location>
</feature>
<keyword evidence="6" id="KW-0862">Zinc</keyword>
<dbReference type="GO" id="GO:0008270">
    <property type="term" value="F:zinc ion binding"/>
    <property type="evidence" value="ECO:0007669"/>
    <property type="project" value="UniProtKB-KW"/>
</dbReference>
<feature type="compositionally biased region" description="Polar residues" evidence="8">
    <location>
        <begin position="174"/>
        <end position="183"/>
    </location>
</feature>
<comment type="caution">
    <text evidence="9">The sequence shown here is derived from an EMBL/GenBank/DDBJ whole genome shotgun (WGS) entry which is preliminary data.</text>
</comment>
<comment type="subcellular location">
    <subcellularLocation>
        <location evidence="1">Nucleus</location>
    </subcellularLocation>
</comment>
<dbReference type="Pfam" id="PF14608">
    <property type="entry name" value="zf-CCCH_2"/>
    <property type="match status" value="5"/>
</dbReference>
<feature type="region of interest" description="Disordered" evidence="8">
    <location>
        <begin position="513"/>
        <end position="556"/>
    </location>
</feature>
<evidence type="ECO:0000256" key="1">
    <source>
        <dbReference type="ARBA" id="ARBA00004123"/>
    </source>
</evidence>
<keyword evidence="4" id="KW-0677">Repeat</keyword>
<protein>
    <submittedName>
        <fullName evidence="9">mRNA-binding protein nab2</fullName>
    </submittedName>
</protein>
<dbReference type="Proteomes" id="UP001176517">
    <property type="component" value="Unassembled WGS sequence"/>
</dbReference>
<dbReference type="GO" id="GO:0005634">
    <property type="term" value="C:nucleus"/>
    <property type="evidence" value="ECO:0007669"/>
    <property type="project" value="UniProtKB-SubCell"/>
</dbReference>
<feature type="compositionally biased region" description="Polar residues" evidence="8">
    <location>
        <begin position="523"/>
        <end position="538"/>
    </location>
</feature>
<dbReference type="Gene3D" id="4.10.1000.40">
    <property type="match status" value="1"/>
</dbReference>
<sequence length="677" mass="70526">MARTRRQAIQAELVRRRYCAEDDNVFAEFVDLMYGNKKTKDAIDAELSELIGPDYDPSFTVWLWRKAEAMAAGVDSDDNDNDAGGGGSSGPAAASTSTQDTSRNAPSGFPQEGSGQGRGYSRQDAGRSFGPTDSSAPSAARRPAGRQSGEARYDGPSSSAPSRRNGPRELFASALQQSRNSMESFRGQKRSMDMRSPSPVRDAFDASHERKRLAMDESGSSAPKQIRIRGIGASALLAAANQPPTGPSRPRAPVELFANRGQARPAEQSSGAASQEAGPSIFQRTQTGNAPVESHKDQADHAMEEDPAPVVLPTSSAHYNPLFFGGGGAGAAAPLTEPPLAARLSLMLPDNPPLPTSAPQIAPAAPATGGANDISEFPTRPLDVALCKYDLKCTNPMCRYSHATPSAANSDAADDALVLKQDACLFGPRCTKKDCVMSHPSPAVAIAYSKAGMLSMSAAAARPFYPSSGAPHIPSFAAPATGPPSWAMTPAQMRCRWQGACKNANCPFQHVDENGQTIPPPASQHQVAPTTTPDATMNTGTAASTGASADTSSKPSALDRALDDFTAGGNAMGGKRCKWGAECMRPDCMFGHPPTRKLGGSAPSSFVSPVAFGGAGVSGGAGAIPCRYGLGCLRADCIYSHPPGRAGGIGNGMVNRMARFNLPADTPMETIIPSNVS</sequence>
<evidence type="ECO:0000313" key="10">
    <source>
        <dbReference type="Proteomes" id="UP001176517"/>
    </source>
</evidence>
<dbReference type="GO" id="GO:0043488">
    <property type="term" value="P:regulation of mRNA stability"/>
    <property type="evidence" value="ECO:0007669"/>
    <property type="project" value="InterPro"/>
</dbReference>